<keyword evidence="2" id="KW-1185">Reference proteome</keyword>
<accession>A0A448WJ43</accession>
<organism evidence="1 2">
    <name type="scientific">Protopolystoma xenopodis</name>
    <dbReference type="NCBI Taxonomy" id="117903"/>
    <lineage>
        <taxon>Eukaryota</taxon>
        <taxon>Metazoa</taxon>
        <taxon>Spiralia</taxon>
        <taxon>Lophotrochozoa</taxon>
        <taxon>Platyhelminthes</taxon>
        <taxon>Monogenea</taxon>
        <taxon>Polyopisthocotylea</taxon>
        <taxon>Polystomatidea</taxon>
        <taxon>Polystomatidae</taxon>
        <taxon>Protopolystoma</taxon>
    </lineage>
</organism>
<dbReference type="Proteomes" id="UP000784294">
    <property type="component" value="Unassembled WGS sequence"/>
</dbReference>
<sequence>MATFLISPKTALLCADVRRKKSIHTCLIPFLPSLLLLATPTDTNDPSQAGPKDQVYTSSRGQVTVCEELRAPTVEKAAGYLDAVIAALAANRTCANVSSSNGPTNENSYRTVSGQKVNTAGAGLVEDGSWSTDTTV</sequence>
<gene>
    <name evidence="1" type="ORF">PXEA_LOCUS6424</name>
</gene>
<protein>
    <submittedName>
        <fullName evidence="1">Uncharacterized protein</fullName>
    </submittedName>
</protein>
<dbReference type="EMBL" id="CAAALY010016441">
    <property type="protein sequence ID" value="VEL12984.1"/>
    <property type="molecule type" value="Genomic_DNA"/>
</dbReference>
<reference evidence="1" key="1">
    <citation type="submission" date="2018-11" db="EMBL/GenBank/DDBJ databases">
        <authorList>
            <consortium name="Pathogen Informatics"/>
        </authorList>
    </citation>
    <scope>NUCLEOTIDE SEQUENCE</scope>
</reference>
<comment type="caution">
    <text evidence="1">The sequence shown here is derived from an EMBL/GenBank/DDBJ whole genome shotgun (WGS) entry which is preliminary data.</text>
</comment>
<name>A0A448WJ43_9PLAT</name>
<proteinExistence type="predicted"/>
<evidence type="ECO:0000313" key="1">
    <source>
        <dbReference type="EMBL" id="VEL12984.1"/>
    </source>
</evidence>
<dbReference type="AlphaFoldDB" id="A0A448WJ43"/>
<evidence type="ECO:0000313" key="2">
    <source>
        <dbReference type="Proteomes" id="UP000784294"/>
    </source>
</evidence>